<keyword evidence="3 6" id="KW-0812">Transmembrane</keyword>
<keyword evidence="2" id="KW-0488">Methylation</keyword>
<evidence type="ECO:0000256" key="3">
    <source>
        <dbReference type="ARBA" id="ARBA00022692"/>
    </source>
</evidence>
<sequence>MKRISGFTLIEIMVALAILGIIVVIAVPTFNERVIVARRDDAKQQLLRLQLAQEQFRLENNAYATTAELGVPVSDFYTYAVAAQSATTYSLTATARGSQTSDEAACQVLSLDQSMTKSPAACW</sequence>
<evidence type="ECO:0000313" key="8">
    <source>
        <dbReference type="Proteomes" id="UP001596364"/>
    </source>
</evidence>
<dbReference type="NCBIfam" id="TIGR02532">
    <property type="entry name" value="IV_pilin_GFxxxE"/>
    <property type="match status" value="1"/>
</dbReference>
<organism evidence="7 8">
    <name type="scientific">Pseudobowmanella zhangzhouensis</name>
    <dbReference type="NCBI Taxonomy" id="1537679"/>
    <lineage>
        <taxon>Bacteria</taxon>
        <taxon>Pseudomonadati</taxon>
        <taxon>Pseudomonadota</taxon>
        <taxon>Gammaproteobacteria</taxon>
        <taxon>Alteromonadales</taxon>
        <taxon>Alteromonadaceae</taxon>
    </lineage>
</organism>
<comment type="caution">
    <text evidence="7">The sequence shown here is derived from an EMBL/GenBank/DDBJ whole genome shotgun (WGS) entry which is preliminary data.</text>
</comment>
<dbReference type="PROSITE" id="PS00409">
    <property type="entry name" value="PROKAR_NTER_METHYL"/>
    <property type="match status" value="1"/>
</dbReference>
<evidence type="ECO:0000256" key="4">
    <source>
        <dbReference type="ARBA" id="ARBA00022989"/>
    </source>
</evidence>
<keyword evidence="4 6" id="KW-1133">Transmembrane helix</keyword>
<evidence type="ECO:0000256" key="2">
    <source>
        <dbReference type="ARBA" id="ARBA00022481"/>
    </source>
</evidence>
<feature type="transmembrane region" description="Helical" evidence="6">
    <location>
        <begin position="7"/>
        <end position="30"/>
    </location>
</feature>
<dbReference type="Pfam" id="PF07963">
    <property type="entry name" value="N_methyl"/>
    <property type="match status" value="1"/>
</dbReference>
<name>A0ABW1XHC1_9ALTE</name>
<dbReference type="PANTHER" id="PTHR30093">
    <property type="entry name" value="GENERAL SECRETION PATHWAY PROTEIN G"/>
    <property type="match status" value="1"/>
</dbReference>
<keyword evidence="8" id="KW-1185">Reference proteome</keyword>
<dbReference type="InterPro" id="IPR045584">
    <property type="entry name" value="Pilin-like"/>
</dbReference>
<evidence type="ECO:0000256" key="5">
    <source>
        <dbReference type="ARBA" id="ARBA00023136"/>
    </source>
</evidence>
<evidence type="ECO:0000256" key="6">
    <source>
        <dbReference type="SAM" id="Phobius"/>
    </source>
</evidence>
<reference evidence="8" key="1">
    <citation type="journal article" date="2019" name="Int. J. Syst. Evol. Microbiol.">
        <title>The Global Catalogue of Microorganisms (GCM) 10K type strain sequencing project: providing services to taxonomists for standard genome sequencing and annotation.</title>
        <authorList>
            <consortium name="The Broad Institute Genomics Platform"/>
            <consortium name="The Broad Institute Genome Sequencing Center for Infectious Disease"/>
            <person name="Wu L."/>
            <person name="Ma J."/>
        </authorList>
    </citation>
    <scope>NUCLEOTIDE SEQUENCE [LARGE SCALE GENOMIC DNA]</scope>
    <source>
        <strain evidence="8">CGMCC 1.16031</strain>
    </source>
</reference>
<proteinExistence type="predicted"/>
<dbReference type="SUPFAM" id="SSF54523">
    <property type="entry name" value="Pili subunits"/>
    <property type="match status" value="1"/>
</dbReference>
<dbReference type="Pfam" id="PF16732">
    <property type="entry name" value="ComP_DUS"/>
    <property type="match status" value="1"/>
</dbReference>
<dbReference type="RefSeq" id="WP_131259280.1">
    <property type="nucleotide sequence ID" value="NZ_JBHSUS010000001.1"/>
</dbReference>
<dbReference type="EMBL" id="JBHSUS010000001">
    <property type="protein sequence ID" value="MFC6439169.1"/>
    <property type="molecule type" value="Genomic_DNA"/>
</dbReference>
<evidence type="ECO:0000256" key="1">
    <source>
        <dbReference type="ARBA" id="ARBA00004167"/>
    </source>
</evidence>
<dbReference type="InterPro" id="IPR000983">
    <property type="entry name" value="Bac_GSPG_pilin"/>
</dbReference>
<comment type="subcellular location">
    <subcellularLocation>
        <location evidence="1">Membrane</location>
        <topology evidence="1">Single-pass membrane protein</topology>
    </subcellularLocation>
</comment>
<dbReference type="InterPro" id="IPR031982">
    <property type="entry name" value="PilE-like"/>
</dbReference>
<dbReference type="Gene3D" id="3.30.700.10">
    <property type="entry name" value="Glycoprotein, Type 4 Pilin"/>
    <property type="match status" value="1"/>
</dbReference>
<protein>
    <submittedName>
        <fullName evidence="7">Type IV pilin protein</fullName>
    </submittedName>
</protein>
<gene>
    <name evidence="7" type="ORF">ACFP85_03235</name>
</gene>
<keyword evidence="5 6" id="KW-0472">Membrane</keyword>
<accession>A0ABW1XHC1</accession>
<evidence type="ECO:0000313" key="7">
    <source>
        <dbReference type="EMBL" id="MFC6439169.1"/>
    </source>
</evidence>
<dbReference type="PANTHER" id="PTHR30093:SF44">
    <property type="entry name" value="TYPE II SECRETION SYSTEM CORE PROTEIN G"/>
    <property type="match status" value="1"/>
</dbReference>
<dbReference type="Proteomes" id="UP001596364">
    <property type="component" value="Unassembled WGS sequence"/>
</dbReference>
<dbReference type="PRINTS" id="PR00813">
    <property type="entry name" value="BCTERIALGSPG"/>
</dbReference>
<dbReference type="InterPro" id="IPR012902">
    <property type="entry name" value="N_methyl_site"/>
</dbReference>